<dbReference type="InterPro" id="IPR010982">
    <property type="entry name" value="Lambda_DNA-bd_dom_sf"/>
</dbReference>
<evidence type="ECO:0000256" key="1">
    <source>
        <dbReference type="ARBA" id="ARBA00023015"/>
    </source>
</evidence>
<reference evidence="5" key="2">
    <citation type="submission" date="2023-01" db="EMBL/GenBank/DDBJ databases">
        <title>Draft genome sequence of Portibacter lacus strain NBRC 108769.</title>
        <authorList>
            <person name="Sun Q."/>
            <person name="Mori K."/>
        </authorList>
    </citation>
    <scope>NUCLEOTIDE SEQUENCE</scope>
    <source>
        <strain evidence="5">NBRC 108769</strain>
    </source>
</reference>
<protein>
    <recommendedName>
        <fullName evidence="4">HTH cro/C1-type domain-containing protein</fullName>
    </recommendedName>
</protein>
<dbReference type="Pfam" id="PF00717">
    <property type="entry name" value="Peptidase_S24"/>
    <property type="match status" value="1"/>
</dbReference>
<name>A0AA37SVT3_9BACT</name>
<evidence type="ECO:0000259" key="4">
    <source>
        <dbReference type="PROSITE" id="PS50943"/>
    </source>
</evidence>
<dbReference type="Gene3D" id="2.10.109.10">
    <property type="entry name" value="Umud Fragment, subunit A"/>
    <property type="match status" value="1"/>
</dbReference>
<feature type="domain" description="HTH cro/C1-type" evidence="4">
    <location>
        <begin position="6"/>
        <end position="60"/>
    </location>
</feature>
<dbReference type="CDD" id="cd06462">
    <property type="entry name" value="Peptidase_S24_S26"/>
    <property type="match status" value="1"/>
</dbReference>
<dbReference type="SUPFAM" id="SSF51306">
    <property type="entry name" value="LexA/Signal peptidase"/>
    <property type="match status" value="1"/>
</dbReference>
<keyword evidence="6" id="KW-1185">Reference proteome</keyword>
<reference evidence="5" key="1">
    <citation type="journal article" date="2014" name="Int. J. Syst. Evol. Microbiol.">
        <title>Complete genome sequence of Corynebacterium casei LMG S-19264T (=DSM 44701T), isolated from a smear-ripened cheese.</title>
        <authorList>
            <consortium name="US DOE Joint Genome Institute (JGI-PGF)"/>
            <person name="Walter F."/>
            <person name="Albersmeier A."/>
            <person name="Kalinowski J."/>
            <person name="Ruckert C."/>
        </authorList>
    </citation>
    <scope>NUCLEOTIDE SEQUENCE</scope>
    <source>
        <strain evidence="5">NBRC 108769</strain>
    </source>
</reference>
<dbReference type="AlphaFoldDB" id="A0AA37SVT3"/>
<dbReference type="GO" id="GO:0003677">
    <property type="term" value="F:DNA binding"/>
    <property type="evidence" value="ECO:0007669"/>
    <property type="project" value="UniProtKB-KW"/>
</dbReference>
<dbReference type="SMART" id="SM00530">
    <property type="entry name" value="HTH_XRE"/>
    <property type="match status" value="1"/>
</dbReference>
<dbReference type="EMBL" id="BSOH01000032">
    <property type="protein sequence ID" value="GLR19716.1"/>
    <property type="molecule type" value="Genomic_DNA"/>
</dbReference>
<evidence type="ECO:0000313" key="6">
    <source>
        <dbReference type="Proteomes" id="UP001156666"/>
    </source>
</evidence>
<dbReference type="Pfam" id="PF01381">
    <property type="entry name" value="HTH_3"/>
    <property type="match status" value="1"/>
</dbReference>
<evidence type="ECO:0000256" key="2">
    <source>
        <dbReference type="ARBA" id="ARBA00023125"/>
    </source>
</evidence>
<dbReference type="InterPro" id="IPR036286">
    <property type="entry name" value="LexA/Signal_pep-like_sf"/>
</dbReference>
<keyword evidence="3" id="KW-0804">Transcription</keyword>
<dbReference type="RefSeq" id="WP_235295428.1">
    <property type="nucleotide sequence ID" value="NZ_BSOH01000032.1"/>
</dbReference>
<dbReference type="InterPro" id="IPR015927">
    <property type="entry name" value="Peptidase_S24_S26A/B/C"/>
</dbReference>
<sequence length="251" mass="29201">MLAENLKYLRKKKKLSQQELADTLEIPRTTLGDYERGKTEPNIDTLIRFSSFYETNLDRLLTSNLGLQDYEIIKNQNFRVLAISVDQNNNGNIELVDTKAEAGYLESFSDPEYIKDLPKIQFPNIPDGTFRGFEIEGESMLPMEPGSIVVCSYVENLSQIKDDRTYIIVGKNEGLVYKRVIRNEGRRSLILMSDNPLYAPYEINYEDVAEIWQYYAHLSFSDEKKIFDNRVEDRIIDIQKNIEEIKGFIKK</sequence>
<dbReference type="PANTHER" id="PTHR40661:SF1">
    <property type="entry name" value="HTH CRO_C1-TYPE DOMAIN-CONTAINING PROTEIN"/>
    <property type="match status" value="1"/>
</dbReference>
<organism evidence="5 6">
    <name type="scientific">Portibacter lacus</name>
    <dbReference type="NCBI Taxonomy" id="1099794"/>
    <lineage>
        <taxon>Bacteria</taxon>
        <taxon>Pseudomonadati</taxon>
        <taxon>Bacteroidota</taxon>
        <taxon>Saprospiria</taxon>
        <taxon>Saprospirales</taxon>
        <taxon>Haliscomenobacteraceae</taxon>
        <taxon>Portibacter</taxon>
    </lineage>
</organism>
<gene>
    <name evidence="5" type="ORF">GCM10007940_43320</name>
</gene>
<dbReference type="Proteomes" id="UP001156666">
    <property type="component" value="Unassembled WGS sequence"/>
</dbReference>
<proteinExistence type="predicted"/>
<keyword evidence="2" id="KW-0238">DNA-binding</keyword>
<comment type="caution">
    <text evidence="5">The sequence shown here is derived from an EMBL/GenBank/DDBJ whole genome shotgun (WGS) entry which is preliminary data.</text>
</comment>
<evidence type="ECO:0000256" key="3">
    <source>
        <dbReference type="ARBA" id="ARBA00023163"/>
    </source>
</evidence>
<keyword evidence="1" id="KW-0805">Transcription regulation</keyword>
<dbReference type="PANTHER" id="PTHR40661">
    <property type="match status" value="1"/>
</dbReference>
<dbReference type="CDD" id="cd00093">
    <property type="entry name" value="HTH_XRE"/>
    <property type="match status" value="1"/>
</dbReference>
<dbReference type="Gene3D" id="1.10.260.40">
    <property type="entry name" value="lambda repressor-like DNA-binding domains"/>
    <property type="match status" value="1"/>
</dbReference>
<dbReference type="PROSITE" id="PS50943">
    <property type="entry name" value="HTH_CROC1"/>
    <property type="match status" value="1"/>
</dbReference>
<accession>A0AA37SVT3</accession>
<dbReference type="SUPFAM" id="SSF47413">
    <property type="entry name" value="lambda repressor-like DNA-binding domains"/>
    <property type="match status" value="1"/>
</dbReference>
<evidence type="ECO:0000313" key="5">
    <source>
        <dbReference type="EMBL" id="GLR19716.1"/>
    </source>
</evidence>
<dbReference type="InterPro" id="IPR001387">
    <property type="entry name" value="Cro/C1-type_HTH"/>
</dbReference>